<evidence type="ECO:0000256" key="8">
    <source>
        <dbReference type="SAM" id="MobiDB-lite"/>
    </source>
</evidence>
<dbReference type="FunFam" id="2.170.270.10:FF:000046">
    <property type="entry name" value="SET-domain containing protein lysine methyltransferase family protein"/>
    <property type="match status" value="1"/>
</dbReference>
<feature type="region of interest" description="Disordered" evidence="8">
    <location>
        <begin position="62"/>
        <end position="127"/>
    </location>
</feature>
<keyword evidence="7" id="KW-0539">Nucleus</keyword>
<dbReference type="PANTHER" id="PTHR46450">
    <property type="entry name" value="INACTIVE HISTONE-LYSINE N-METHYLTRANSFERASE SUVR1-RELATED"/>
    <property type="match status" value="1"/>
</dbReference>
<evidence type="ECO:0000256" key="6">
    <source>
        <dbReference type="ARBA" id="ARBA00022833"/>
    </source>
</evidence>
<evidence type="ECO:0000256" key="7">
    <source>
        <dbReference type="ARBA" id="ARBA00023242"/>
    </source>
</evidence>
<name>A0A8J5L4L2_ZINOF</name>
<dbReference type="AlphaFoldDB" id="A0A8J5L4L2"/>
<dbReference type="SMART" id="SM00317">
    <property type="entry name" value="SET"/>
    <property type="match status" value="1"/>
</dbReference>
<dbReference type="Gene3D" id="2.170.270.10">
    <property type="entry name" value="SET domain"/>
    <property type="match status" value="1"/>
</dbReference>
<dbReference type="PANTHER" id="PTHR46450:SF24">
    <property type="entry name" value="HISTONE-LYSINE N-METHYLTRANSFERASE SUVR4"/>
    <property type="match status" value="1"/>
</dbReference>
<evidence type="ECO:0000256" key="1">
    <source>
        <dbReference type="ARBA" id="ARBA00004123"/>
    </source>
</evidence>
<dbReference type="CDD" id="cd10538">
    <property type="entry name" value="SET_SETDB-like"/>
    <property type="match status" value="1"/>
</dbReference>
<dbReference type="InterPro" id="IPR018848">
    <property type="entry name" value="WIYLD_domain"/>
</dbReference>
<dbReference type="GO" id="GO:0005694">
    <property type="term" value="C:chromosome"/>
    <property type="evidence" value="ECO:0007669"/>
    <property type="project" value="UniProtKB-SubCell"/>
</dbReference>
<protein>
    <recommendedName>
        <fullName evidence="9">SET domain-containing protein</fullName>
    </recommendedName>
</protein>
<keyword evidence="4" id="KW-0808">Transferase</keyword>
<comment type="subcellular location">
    <subcellularLocation>
        <location evidence="2">Chromosome</location>
    </subcellularLocation>
    <subcellularLocation>
        <location evidence="1">Nucleus</location>
    </subcellularLocation>
</comment>
<dbReference type="EMBL" id="JACMSC010000011">
    <property type="protein sequence ID" value="KAG6500680.1"/>
    <property type="molecule type" value="Genomic_DNA"/>
</dbReference>
<dbReference type="InterPro" id="IPR007728">
    <property type="entry name" value="Pre-SET_dom"/>
</dbReference>
<keyword evidence="6" id="KW-0862">Zinc</keyword>
<evidence type="ECO:0000313" key="11">
    <source>
        <dbReference type="Proteomes" id="UP000734854"/>
    </source>
</evidence>
<feature type="domain" description="SET" evidence="9">
    <location>
        <begin position="692"/>
        <end position="866"/>
    </location>
</feature>
<evidence type="ECO:0000256" key="5">
    <source>
        <dbReference type="ARBA" id="ARBA00022723"/>
    </source>
</evidence>
<dbReference type="InterPro" id="IPR001214">
    <property type="entry name" value="SET_dom"/>
</dbReference>
<dbReference type="InterPro" id="IPR043017">
    <property type="entry name" value="WIYLD_dom_sf"/>
</dbReference>
<keyword evidence="3" id="KW-0158">Chromosome</keyword>
<dbReference type="GO" id="GO:0008270">
    <property type="term" value="F:zinc ion binding"/>
    <property type="evidence" value="ECO:0007669"/>
    <property type="project" value="InterPro"/>
</dbReference>
<evidence type="ECO:0000256" key="3">
    <source>
        <dbReference type="ARBA" id="ARBA00022454"/>
    </source>
</evidence>
<keyword evidence="5" id="KW-0479">Metal-binding</keyword>
<dbReference type="InterPro" id="IPR025776">
    <property type="entry name" value="SUVR4/1/2"/>
</dbReference>
<feature type="region of interest" description="Disordered" evidence="8">
    <location>
        <begin position="185"/>
        <end position="215"/>
    </location>
</feature>
<dbReference type="SMART" id="SM00468">
    <property type="entry name" value="PreSET"/>
    <property type="match status" value="1"/>
</dbReference>
<evidence type="ECO:0000313" key="10">
    <source>
        <dbReference type="EMBL" id="KAG6500680.1"/>
    </source>
</evidence>
<dbReference type="Pfam" id="PF10440">
    <property type="entry name" value="WIYLD"/>
    <property type="match status" value="1"/>
</dbReference>
<dbReference type="GO" id="GO:0005634">
    <property type="term" value="C:nucleus"/>
    <property type="evidence" value="ECO:0007669"/>
    <property type="project" value="UniProtKB-SubCell"/>
</dbReference>
<dbReference type="PROSITE" id="PS51580">
    <property type="entry name" value="SAM_MT43_3"/>
    <property type="match status" value="1"/>
</dbReference>
<feature type="region of interest" description="Disordered" evidence="8">
    <location>
        <begin position="476"/>
        <end position="511"/>
    </location>
</feature>
<keyword evidence="11" id="KW-1185">Reference proteome</keyword>
<dbReference type="Gene3D" id="1.10.8.850">
    <property type="entry name" value="Histone-lysine N methyltransferase , C-terminal domain-like"/>
    <property type="match status" value="1"/>
</dbReference>
<accession>A0A8J5L4L2</accession>
<dbReference type="PROSITE" id="PS50280">
    <property type="entry name" value="SET"/>
    <property type="match status" value="1"/>
</dbReference>
<dbReference type="GO" id="GO:0042054">
    <property type="term" value="F:histone methyltransferase activity"/>
    <property type="evidence" value="ECO:0007669"/>
    <property type="project" value="InterPro"/>
</dbReference>
<feature type="region of interest" description="Disordered" evidence="8">
    <location>
        <begin position="294"/>
        <end position="337"/>
    </location>
</feature>
<gene>
    <name evidence="10" type="ORF">ZIOFF_040530</name>
</gene>
<dbReference type="Pfam" id="PF00856">
    <property type="entry name" value="SET"/>
    <property type="match status" value="1"/>
</dbReference>
<reference evidence="10 11" key="1">
    <citation type="submission" date="2020-08" db="EMBL/GenBank/DDBJ databases">
        <title>Plant Genome Project.</title>
        <authorList>
            <person name="Zhang R.-G."/>
        </authorList>
    </citation>
    <scope>NUCLEOTIDE SEQUENCE [LARGE SCALE GENOMIC DNA]</scope>
    <source>
        <tissue evidence="10">Rhizome</tissue>
    </source>
</reference>
<comment type="caution">
    <text evidence="10">The sequence shown here is derived from an EMBL/GenBank/DDBJ whole genome shotgun (WGS) entry which is preliminary data.</text>
</comment>
<organism evidence="10 11">
    <name type="scientific">Zingiber officinale</name>
    <name type="common">Ginger</name>
    <name type="synonym">Amomum zingiber</name>
    <dbReference type="NCBI Taxonomy" id="94328"/>
    <lineage>
        <taxon>Eukaryota</taxon>
        <taxon>Viridiplantae</taxon>
        <taxon>Streptophyta</taxon>
        <taxon>Embryophyta</taxon>
        <taxon>Tracheophyta</taxon>
        <taxon>Spermatophyta</taxon>
        <taxon>Magnoliopsida</taxon>
        <taxon>Liliopsida</taxon>
        <taxon>Zingiberales</taxon>
        <taxon>Zingiberaceae</taxon>
        <taxon>Zingiber</taxon>
    </lineage>
</organism>
<dbReference type="Proteomes" id="UP000734854">
    <property type="component" value="Unassembled WGS sequence"/>
</dbReference>
<dbReference type="Pfam" id="PF05033">
    <property type="entry name" value="Pre-SET"/>
    <property type="match status" value="1"/>
</dbReference>
<feature type="region of interest" description="Disordered" evidence="8">
    <location>
        <begin position="254"/>
        <end position="274"/>
    </location>
</feature>
<sequence length="982" mass="110185">MAPVPAKAMAALNAMKAIGIPMQTAKPVLKNLLKAYDNNWEHIEAENYRVLADAILDMQESESKDMGSMGKNDAASNEPEPLKKRTRNRKEANDPGPAVISSDAAAEPSLKRPKLEADAPSEAYPETRRDELANSMIHKGKIVETSLPEARSELVYTKNNRGKTVESELPEIEHRKDQAVYSRNHKGKTVTETSSQPTSFVEAPEKLSTPPLSKKQWTTETLIPQIYDSHRRTGQASSLMNSRVTRSQIRGLEVCSGPDQTGNFSSVPIMPKDEPRDDDIPLCETPIAVIPPPRPISSHDVGEASHQHSSKSPILQKIVDRDGTHDEQSEKDKENLLDNTCNKGSPSKILSVQGSSSVNVNAGSSDLGEVKLSFWYNSDRPDFHVPNLEDVYKLVEDKCLRSFKILQPSFSIKSLMNEMCQCFLELGSETTDNDQENFVQINSLLDSLKKPVTPTVCMPASSDCFLGPTLSGGFQDRSGPSHCHNDAENNQNGTSKKRKKPGFSQSAKDTSQGLVMVQQPQYQLAEFKPLHDVDDISKGEERVRIPVVNEITTDKYPPSFNYIPRNIVYQSAYLNFSLARIGDEDCCADCFNDCLAAPIPCSCARETAGDFAYTTQGVVKREFLDECISMYREPEKHHKFYCPDCPLERSKNEISPEPCKGHLVRKFIKECWSKCGCSMHCGNRLVQRGITRNLQVFRTSEEKGWGLRTLDELPRGAFVCEYVGEVLTNMELYDRTMQTTGNAKHTYPVLLDADWGAEGTLKDEEALCLDATFYGNVARFINHRSLGELLMLEIVFFAHVFPFHLYYPTSYSIRNIYMAEQKVGCCDANLIEIPVEIETPDHHYYHLAFFTTRKVEPLEELTWDYGIDFDDDHHPIKAFKCRCGSRLCRDIKHRSKLCSKAIVMADSSRLFYPSPAPDTGMWPALTAVGLTLATLMWSRKSCDPMTTTMGSWKCRDPVGSRKCRSLAKLRGDPWTRSRASAR</sequence>
<feature type="compositionally biased region" description="Basic and acidic residues" evidence="8">
    <location>
        <begin position="318"/>
        <end position="336"/>
    </location>
</feature>
<evidence type="ECO:0000259" key="9">
    <source>
        <dbReference type="PROSITE" id="PS50280"/>
    </source>
</evidence>
<dbReference type="SUPFAM" id="SSF82199">
    <property type="entry name" value="SET domain"/>
    <property type="match status" value="2"/>
</dbReference>
<feature type="compositionally biased region" description="Polar residues" evidence="8">
    <location>
        <begin position="190"/>
        <end position="199"/>
    </location>
</feature>
<evidence type="ECO:0000256" key="2">
    <source>
        <dbReference type="ARBA" id="ARBA00004286"/>
    </source>
</evidence>
<dbReference type="InterPro" id="IPR046341">
    <property type="entry name" value="SET_dom_sf"/>
</dbReference>
<evidence type="ECO:0000256" key="4">
    <source>
        <dbReference type="ARBA" id="ARBA00022679"/>
    </source>
</evidence>
<proteinExistence type="predicted"/>